<feature type="compositionally biased region" description="Polar residues" evidence="6">
    <location>
        <begin position="231"/>
        <end position="251"/>
    </location>
</feature>
<dbReference type="InterPro" id="IPR051483">
    <property type="entry name" value="MAP7_domain-containing"/>
</dbReference>
<feature type="region of interest" description="Disordered" evidence="6">
    <location>
        <begin position="712"/>
        <end position="817"/>
    </location>
</feature>
<feature type="compositionally biased region" description="Low complexity" evidence="6">
    <location>
        <begin position="377"/>
        <end position="394"/>
    </location>
</feature>
<keyword evidence="3" id="KW-0963">Cytoplasm</keyword>
<accession>A0A813V791</accession>
<comment type="similarity">
    <text evidence="2">Belongs to the MAP7 family.</text>
</comment>
<gene>
    <name evidence="7" type="ORF">SEV965_LOCUS2525</name>
</gene>
<dbReference type="PANTHER" id="PTHR15073:SF1">
    <property type="entry name" value="RETICULOCYTE-BINDING PROTEIN HOMOLOG 2A"/>
    <property type="match status" value="1"/>
</dbReference>
<feature type="compositionally biased region" description="Low complexity" evidence="6">
    <location>
        <begin position="451"/>
        <end position="498"/>
    </location>
</feature>
<feature type="compositionally biased region" description="Low complexity" evidence="6">
    <location>
        <begin position="893"/>
        <end position="903"/>
    </location>
</feature>
<dbReference type="EMBL" id="CAJNOU010000057">
    <property type="protein sequence ID" value="CAF0839241.1"/>
    <property type="molecule type" value="Genomic_DNA"/>
</dbReference>
<dbReference type="InterPro" id="IPR008604">
    <property type="entry name" value="MAP7_fam"/>
</dbReference>
<feature type="compositionally biased region" description="Acidic residues" evidence="6">
    <location>
        <begin position="570"/>
        <end position="580"/>
    </location>
</feature>
<dbReference type="AlphaFoldDB" id="A0A813V791"/>
<feature type="compositionally biased region" description="Polar residues" evidence="6">
    <location>
        <begin position="1"/>
        <end position="12"/>
    </location>
</feature>
<evidence type="ECO:0000256" key="5">
    <source>
        <dbReference type="ARBA" id="ARBA00023212"/>
    </source>
</evidence>
<feature type="compositionally biased region" description="Low complexity" evidence="6">
    <location>
        <begin position="581"/>
        <end position="595"/>
    </location>
</feature>
<feature type="compositionally biased region" description="Polar residues" evidence="6">
    <location>
        <begin position="520"/>
        <end position="530"/>
    </location>
</feature>
<feature type="region of interest" description="Disordered" evidence="6">
    <location>
        <begin position="127"/>
        <end position="153"/>
    </location>
</feature>
<comment type="subcellular location">
    <subcellularLocation>
        <location evidence="1">Cytoplasm</location>
        <location evidence="1">Cytoskeleton</location>
    </subcellularLocation>
</comment>
<dbReference type="PANTHER" id="PTHR15073">
    <property type="entry name" value="MICROTUBULE-ASSOCIATED PROTEIN"/>
    <property type="match status" value="1"/>
</dbReference>
<dbReference type="Pfam" id="PF05672">
    <property type="entry name" value="MAP7"/>
    <property type="match status" value="1"/>
</dbReference>
<evidence type="ECO:0000256" key="2">
    <source>
        <dbReference type="ARBA" id="ARBA00007525"/>
    </source>
</evidence>
<dbReference type="GO" id="GO:0000226">
    <property type="term" value="P:microtubule cytoskeleton organization"/>
    <property type="evidence" value="ECO:0007669"/>
    <property type="project" value="InterPro"/>
</dbReference>
<evidence type="ECO:0000256" key="1">
    <source>
        <dbReference type="ARBA" id="ARBA00004245"/>
    </source>
</evidence>
<feature type="compositionally biased region" description="Low complexity" evidence="6">
    <location>
        <begin position="433"/>
        <end position="443"/>
    </location>
</feature>
<feature type="compositionally biased region" description="Basic and acidic residues" evidence="6">
    <location>
        <begin position="178"/>
        <end position="189"/>
    </location>
</feature>
<feature type="region of interest" description="Disordered" evidence="6">
    <location>
        <begin position="338"/>
        <end position="626"/>
    </location>
</feature>
<protein>
    <submittedName>
        <fullName evidence="7">Uncharacterized protein</fullName>
    </submittedName>
</protein>
<feature type="compositionally biased region" description="Polar residues" evidence="6">
    <location>
        <begin position="190"/>
        <end position="206"/>
    </location>
</feature>
<feature type="compositionally biased region" description="Polar residues" evidence="6">
    <location>
        <begin position="340"/>
        <end position="376"/>
    </location>
</feature>
<reference evidence="7" key="1">
    <citation type="submission" date="2021-02" db="EMBL/GenBank/DDBJ databases">
        <authorList>
            <person name="Nowell W R."/>
        </authorList>
    </citation>
    <scope>NUCLEOTIDE SEQUENCE</scope>
</reference>
<dbReference type="Proteomes" id="UP000663889">
    <property type="component" value="Unassembled WGS sequence"/>
</dbReference>
<evidence type="ECO:0000313" key="7">
    <source>
        <dbReference type="EMBL" id="CAF0839241.1"/>
    </source>
</evidence>
<name>A0A813V791_9BILA</name>
<proteinExistence type="inferred from homology"/>
<sequence length="916" mass="105445">MIGSMSQDSLINDEQDHNEKFQQTSSITIMNSRMNSKLKSSTNGVRSVNLDEHIKLVKQKKEEAEVLRLQRFQEQMRKKEQKWQQQHLEKVKKWLELRNRDIDHRSQVEERRKKREEQTKVKIEEILRREKERQQRSNSQIKVNQRGNVSHRPDSIMSMSADIVSTRRAISAPRIRTNQHDMTNRRRSNDSPIPTISQDNSDNSTTVISSHQLNPIDEHRYHHRSRHSYDATMTNEDNSLSGTSRTVAHSRTRPMPTSYTYWLNTGDNNNNNINANFMRSTYAATCRSRLSRSVERCPRACRVRDDLTNNTTTINGESQHRIQSINRQHLNETILRLSKPKTTPITQSIHSGTTTASTSPTINSMSVSQTGHQFRVSTPPTTTSNLSTPTSVSSKIRRNTHSRPTTASSHQSSLNNDSRASPTVESTSEHHQISSSIRQSSQRTGTHPKVSLSSSSKPPTSLSSSRSKQPMQRSLMTTSHSSSSISSATTMTTPPTTTNKKNIRRIGGVPPSKQKPKTEPISSIETPDNETLSKDNEILTKDNEILTKDNNEENLPVNEAAQEKEQEKEKEEEDDDEEEQQQISTEIESTTSVIEPINIDTVTEIINPTTTTTTTTPSKREQQIIDEQEYQRKLNQKIREAQQRMELERQREEERQRQLELEEYEREQEQIRLVEEQRLAEKERLQRAIEERERENELKRLEEQRLQQQREELERKQAEETERLNRERQERAKKEEEERNERKRRLDLIMRRTRQDSPSLKPENNISKTNIDETNGHDTQESSLSHSISDNRLPIPVSNDNLLNNNDSTTPETSKFKSPLIQSLLNKARNTKSTDNLIQSNMTTSQIMNESMVDEETTTIESTTQSDLSDNDENDDDQQDSEINNITNGHGGSPLSSSTNLNSSHDRPIETATTFQ</sequence>
<feature type="compositionally biased region" description="Acidic residues" evidence="6">
    <location>
        <begin position="869"/>
        <end position="880"/>
    </location>
</feature>
<feature type="region of interest" description="Disordered" evidence="6">
    <location>
        <begin position="1"/>
        <end position="44"/>
    </location>
</feature>
<feature type="compositionally biased region" description="Basic and acidic residues" evidence="6">
    <location>
        <begin position="712"/>
        <end position="755"/>
    </location>
</feature>
<feature type="compositionally biased region" description="Polar residues" evidence="6">
    <location>
        <begin position="21"/>
        <end position="44"/>
    </location>
</feature>
<feature type="region of interest" description="Disordered" evidence="6">
    <location>
        <begin position="645"/>
        <end position="667"/>
    </location>
</feature>
<feature type="compositionally biased region" description="Basic and acidic residues" evidence="6">
    <location>
        <begin position="645"/>
        <end position="660"/>
    </location>
</feature>
<evidence type="ECO:0000256" key="6">
    <source>
        <dbReference type="SAM" id="MobiDB-lite"/>
    </source>
</evidence>
<keyword evidence="5" id="KW-0206">Cytoskeleton</keyword>
<feature type="region of interest" description="Disordered" evidence="6">
    <location>
        <begin position="176"/>
        <end position="206"/>
    </location>
</feature>
<keyword evidence="4" id="KW-0175">Coiled coil</keyword>
<feature type="compositionally biased region" description="Polar residues" evidence="6">
    <location>
        <begin position="781"/>
        <end position="790"/>
    </location>
</feature>
<feature type="region of interest" description="Disordered" evidence="6">
    <location>
        <begin position="851"/>
        <end position="916"/>
    </location>
</feature>
<evidence type="ECO:0000256" key="4">
    <source>
        <dbReference type="ARBA" id="ARBA00023054"/>
    </source>
</evidence>
<feature type="region of interest" description="Disordered" evidence="6">
    <location>
        <begin position="229"/>
        <end position="251"/>
    </location>
</feature>
<feature type="compositionally biased region" description="Polar residues" evidence="6">
    <location>
        <begin position="756"/>
        <end position="769"/>
    </location>
</feature>
<comment type="caution">
    <text evidence="7">The sequence shown here is derived from an EMBL/GenBank/DDBJ whole genome shotgun (WGS) entry which is preliminary data.</text>
</comment>
<feature type="compositionally biased region" description="Low complexity" evidence="6">
    <location>
        <begin position="798"/>
        <end position="810"/>
    </location>
</feature>
<feature type="compositionally biased region" description="Polar residues" evidence="6">
    <location>
        <begin position="137"/>
        <end position="148"/>
    </location>
</feature>
<organism evidence="7 8">
    <name type="scientific">Rotaria sordida</name>
    <dbReference type="NCBI Taxonomy" id="392033"/>
    <lineage>
        <taxon>Eukaryota</taxon>
        <taxon>Metazoa</taxon>
        <taxon>Spiralia</taxon>
        <taxon>Gnathifera</taxon>
        <taxon>Rotifera</taxon>
        <taxon>Eurotatoria</taxon>
        <taxon>Bdelloidea</taxon>
        <taxon>Philodinida</taxon>
        <taxon>Philodinidae</taxon>
        <taxon>Rotaria</taxon>
    </lineage>
</organism>
<dbReference type="GO" id="GO:0015630">
    <property type="term" value="C:microtubule cytoskeleton"/>
    <property type="evidence" value="ECO:0007669"/>
    <property type="project" value="InterPro"/>
</dbReference>
<feature type="compositionally biased region" description="Basic and acidic residues" evidence="6">
    <location>
        <begin position="770"/>
        <end position="780"/>
    </location>
</feature>
<feature type="compositionally biased region" description="Polar residues" evidence="6">
    <location>
        <begin position="402"/>
        <end position="426"/>
    </location>
</feature>
<evidence type="ECO:0000256" key="3">
    <source>
        <dbReference type="ARBA" id="ARBA00022490"/>
    </source>
</evidence>
<feature type="compositionally biased region" description="Basic and acidic residues" evidence="6">
    <location>
        <begin position="531"/>
        <end position="551"/>
    </location>
</feature>
<evidence type="ECO:0000313" key="8">
    <source>
        <dbReference type="Proteomes" id="UP000663889"/>
    </source>
</evidence>